<proteinExistence type="inferred from homology"/>
<dbReference type="InterPro" id="IPR031968">
    <property type="entry name" value="VASt"/>
</dbReference>
<dbReference type="EMBL" id="CP031390">
    <property type="protein sequence ID" value="QPH15969.1"/>
    <property type="molecule type" value="Genomic_DNA"/>
</dbReference>
<dbReference type="InterPro" id="IPR004182">
    <property type="entry name" value="GRAM"/>
</dbReference>
<name>A0A7U3Q1E6_EPIFF</name>
<dbReference type="GO" id="GO:0005789">
    <property type="term" value="C:endoplasmic reticulum membrane"/>
    <property type="evidence" value="ECO:0007669"/>
    <property type="project" value="TreeGrafter"/>
</dbReference>
<keyword evidence="4 8" id="KW-1133">Transmembrane helix</keyword>
<dbReference type="PANTHER" id="PTHR23319">
    <property type="entry name" value="GRAM DOMAIN CONTAINING 1B, ISOFORM E"/>
    <property type="match status" value="1"/>
</dbReference>
<feature type="compositionally biased region" description="Polar residues" evidence="7">
    <location>
        <begin position="248"/>
        <end position="257"/>
    </location>
</feature>
<feature type="compositionally biased region" description="Basic residues" evidence="7">
    <location>
        <begin position="20"/>
        <end position="29"/>
    </location>
</feature>
<evidence type="ECO:0000256" key="8">
    <source>
        <dbReference type="SAM" id="Phobius"/>
    </source>
</evidence>
<dbReference type="PROSITE" id="PS51778">
    <property type="entry name" value="VAST"/>
    <property type="match status" value="1"/>
</dbReference>
<evidence type="ECO:0000256" key="7">
    <source>
        <dbReference type="SAM" id="MobiDB-lite"/>
    </source>
</evidence>
<sequence>MDGGTTGSNGLGKLFSKSITSKRRRRKEKNGRDSEASGQDEDTRSTSASSSTRRFNREPTLESDDTNSTNNVADDDVDDRSLASNEFGPDREPADPLYIPASSSGPTRPAIISAHPSLIGYLTTTTTSSPVVQARHLDSQSHLQPSAETCGSAGSSSDKSSSPKKASQSSGFPGFQNQIPEPPGAAAKIASVDRKGRAPTPKIQTVSPRTPPRDENSAPVIAPVIVNTPPTPIDRIDRSQLGGPPAGKSSTNGSSPRESVDGNQGVAPNMNIHRRSKSGSAAVGPSKLSHITIAPLTPTDETVGEATPSGTGFFSSMLSAAQNAANSISNTIPNTGLGIGSNKSRTSIHKSQSSPATSQSALVNDVDTEPERRIDDTMDRKESAIQTLGSGDLSLSHLGLVEPSASSPAAARFPDVVDTRTRSESAPADPQTINGDFIPAESSSRPRSLVESASGDRTPPLMELADMKASVQRTSSLRSAMKPHRKRGSSVTTSGTIAAAVASANSAALHPNGNAGAPKLTGFAIASKKRNRDFHSLFKSVPDDDYLIEDYSCALQREILAHGRLYVSEGHLCFSSNILGWTTTLVMSFDEIVSVEKRSTALLFKNGLMISTLHAKHVFASFTSRDATYDLIVNIWKLGHPTLRSTLNGVQLEGTGGDKTEKVVSDQEAAETEPQEASGSEQSSDEDEDADEDDDDEEFYDEEEHDEPLETQSTGMTAMEPDADKSVSRKVSAMTTTHGATADVPPKEAATSPLGGSVDFPGPAAHGPTDCGDSAAHHDKILADETIPAPLGKVYNIVFGPGSVVWMNKWLSSEQKCTDIQMEDKKGLTGDNKTRTFSYIKPLNGSIGPRQTKCVVTETLDQIDLERAVNLSVSTQTPEVPYGNLFTTKTKYCLSWAENNATRVQINCTVEWAGKCWLKGTIEKNVNDGQGQYCKELFASLKSAVSSRARSGTGSNGNLKGKKRLKRSKALQSIHDMENGKSSKSDVRKQNWGPLEPLRSLLGPFVDVLQPLLTGNVMYGLLVGLIVAMWFGFGTTPKLNSTYRPDIGCGYYSPNRQAAYEEMWRRQDSELWEWLEERVGMDRLNRDQPSGRKRAIEHRTVEEKLREERMDAREVQEAIRVTEEKLRVLKEVIEKGNMS</sequence>
<reference evidence="10 11" key="1">
    <citation type="journal article" date="2018" name="PLoS Genet.">
        <title>Repeat elements organise 3D genome structure and mediate transcription in the filamentous fungus Epichloe festucae.</title>
        <authorList>
            <person name="Winter D.J."/>
            <person name="Ganley A.R.D."/>
            <person name="Young C.A."/>
            <person name="Liachko I."/>
            <person name="Schardl C.L."/>
            <person name="Dupont P.Y."/>
            <person name="Berry D."/>
            <person name="Ram A."/>
            <person name="Scott B."/>
            <person name="Cox M.P."/>
        </authorList>
    </citation>
    <scope>NUCLEOTIDE SEQUENCE [LARGE SCALE GENOMIC DNA]</scope>
    <source>
        <strain evidence="10 11">Fl1</strain>
    </source>
</reference>
<feature type="domain" description="VASt" evidence="9">
    <location>
        <begin position="778"/>
        <end position="949"/>
    </location>
</feature>
<feature type="region of interest" description="Disordered" evidence="7">
    <location>
        <begin position="132"/>
        <end position="286"/>
    </location>
</feature>
<feature type="region of interest" description="Disordered" evidence="7">
    <location>
        <begin position="647"/>
        <end position="773"/>
    </location>
</feature>
<dbReference type="InterPro" id="IPR051482">
    <property type="entry name" value="Cholesterol_transport"/>
</dbReference>
<dbReference type="GO" id="GO:0032541">
    <property type="term" value="C:cortical endoplasmic reticulum"/>
    <property type="evidence" value="ECO:0007669"/>
    <property type="project" value="TreeGrafter"/>
</dbReference>
<evidence type="ECO:0000256" key="5">
    <source>
        <dbReference type="ARBA" id="ARBA00023136"/>
    </source>
</evidence>
<dbReference type="Proteomes" id="UP000594364">
    <property type="component" value="Chromosome 6"/>
</dbReference>
<feature type="compositionally biased region" description="Acidic residues" evidence="7">
    <location>
        <begin position="683"/>
        <end position="709"/>
    </location>
</feature>
<feature type="compositionally biased region" description="Gly residues" evidence="7">
    <location>
        <begin position="1"/>
        <end position="10"/>
    </location>
</feature>
<dbReference type="GO" id="GO:0032934">
    <property type="term" value="F:sterol binding"/>
    <property type="evidence" value="ECO:0007669"/>
    <property type="project" value="TreeGrafter"/>
</dbReference>
<dbReference type="Gene3D" id="2.30.29.30">
    <property type="entry name" value="Pleckstrin-homology domain (PH domain)/Phosphotyrosine-binding domain (PTB)"/>
    <property type="match status" value="1"/>
</dbReference>
<feature type="compositionally biased region" description="Basic and acidic residues" evidence="7">
    <location>
        <begin position="656"/>
        <end position="665"/>
    </location>
</feature>
<dbReference type="GO" id="GO:0140268">
    <property type="term" value="C:endoplasmic reticulum-plasma membrane contact site"/>
    <property type="evidence" value="ECO:0007669"/>
    <property type="project" value="TreeGrafter"/>
</dbReference>
<feature type="region of interest" description="Disordered" evidence="7">
    <location>
        <begin position="403"/>
        <end position="461"/>
    </location>
</feature>
<gene>
    <name evidence="10" type="ORF">C2857_000508</name>
</gene>
<keyword evidence="5 8" id="KW-0472">Membrane</keyword>
<dbReference type="GO" id="GO:0005739">
    <property type="term" value="C:mitochondrion"/>
    <property type="evidence" value="ECO:0007669"/>
    <property type="project" value="TreeGrafter"/>
</dbReference>
<evidence type="ECO:0000313" key="11">
    <source>
        <dbReference type="Proteomes" id="UP000594364"/>
    </source>
</evidence>
<dbReference type="Pfam" id="PF16016">
    <property type="entry name" value="VASt"/>
    <property type="match status" value="1"/>
</dbReference>
<feature type="transmembrane region" description="Helical" evidence="8">
    <location>
        <begin position="1017"/>
        <end position="1034"/>
    </location>
</feature>
<evidence type="ECO:0000256" key="1">
    <source>
        <dbReference type="ARBA" id="ARBA00004167"/>
    </source>
</evidence>
<comment type="similarity">
    <text evidence="2">Belongs to the YSP2 family.</text>
</comment>
<evidence type="ECO:0000259" key="9">
    <source>
        <dbReference type="PROSITE" id="PS51778"/>
    </source>
</evidence>
<dbReference type="GO" id="GO:0120015">
    <property type="term" value="F:sterol transfer activity"/>
    <property type="evidence" value="ECO:0007669"/>
    <property type="project" value="TreeGrafter"/>
</dbReference>
<evidence type="ECO:0000256" key="2">
    <source>
        <dbReference type="ARBA" id="ARBA00006582"/>
    </source>
</evidence>
<dbReference type="GO" id="GO:0032366">
    <property type="term" value="P:intracellular sterol transport"/>
    <property type="evidence" value="ECO:0007669"/>
    <property type="project" value="TreeGrafter"/>
</dbReference>
<organism evidence="10 11">
    <name type="scientific">Epichloe festucae (strain Fl1)</name>
    <dbReference type="NCBI Taxonomy" id="877507"/>
    <lineage>
        <taxon>Eukaryota</taxon>
        <taxon>Fungi</taxon>
        <taxon>Dikarya</taxon>
        <taxon>Ascomycota</taxon>
        <taxon>Pezizomycotina</taxon>
        <taxon>Sordariomycetes</taxon>
        <taxon>Hypocreomycetidae</taxon>
        <taxon>Hypocreales</taxon>
        <taxon>Clavicipitaceae</taxon>
        <taxon>Epichloe</taxon>
    </lineage>
</organism>
<keyword evidence="3 8" id="KW-0812">Transmembrane</keyword>
<dbReference type="OrthoDB" id="2162691at2759"/>
<evidence type="ECO:0000256" key="4">
    <source>
        <dbReference type="ARBA" id="ARBA00022989"/>
    </source>
</evidence>
<accession>A0A7U3Q1E6</accession>
<protein>
    <recommendedName>
        <fullName evidence="9">VASt domain-containing protein</fullName>
    </recommendedName>
</protein>
<feature type="compositionally biased region" description="Polar residues" evidence="7">
    <location>
        <begin position="140"/>
        <end position="149"/>
    </location>
</feature>
<keyword evidence="6" id="KW-0175">Coiled coil</keyword>
<dbReference type="PANTHER" id="PTHR23319:SF4">
    <property type="entry name" value="GRAM DOMAIN CONTAINING 1B, ISOFORM E"/>
    <property type="match status" value="1"/>
</dbReference>
<dbReference type="CDD" id="cd13220">
    <property type="entry name" value="PH-GRAM_GRAMDC"/>
    <property type="match status" value="1"/>
</dbReference>
<evidence type="ECO:0000256" key="6">
    <source>
        <dbReference type="SAM" id="Coils"/>
    </source>
</evidence>
<dbReference type="AlphaFoldDB" id="A0A7U3Q1E6"/>
<feature type="compositionally biased region" description="Polar residues" evidence="7">
    <location>
        <begin position="341"/>
        <end position="362"/>
    </location>
</feature>
<feature type="region of interest" description="Disordered" evidence="7">
    <location>
        <begin position="1"/>
        <end position="111"/>
    </location>
</feature>
<dbReference type="GO" id="GO:0005886">
    <property type="term" value="C:plasma membrane"/>
    <property type="evidence" value="ECO:0007669"/>
    <property type="project" value="TreeGrafter"/>
</dbReference>
<evidence type="ECO:0000256" key="3">
    <source>
        <dbReference type="ARBA" id="ARBA00022692"/>
    </source>
</evidence>
<feature type="region of interest" description="Disordered" evidence="7">
    <location>
        <begin position="336"/>
        <end position="383"/>
    </location>
</feature>
<comment type="subcellular location">
    <subcellularLocation>
        <location evidence="1">Membrane</location>
        <topology evidence="1">Single-pass membrane protein</topology>
    </subcellularLocation>
</comment>
<dbReference type="Pfam" id="PF02893">
    <property type="entry name" value="GRAM"/>
    <property type="match status" value="1"/>
</dbReference>
<feature type="coiled-coil region" evidence="6">
    <location>
        <begin position="1098"/>
        <end position="1132"/>
    </location>
</feature>
<keyword evidence="11" id="KW-1185">Reference proteome</keyword>
<dbReference type="InterPro" id="IPR011993">
    <property type="entry name" value="PH-like_dom_sf"/>
</dbReference>
<feature type="compositionally biased region" description="Low complexity" evidence="7">
    <location>
        <begin position="151"/>
        <end position="171"/>
    </location>
</feature>
<evidence type="ECO:0000313" key="10">
    <source>
        <dbReference type="EMBL" id="QPH15969.1"/>
    </source>
</evidence>
<feature type="compositionally biased region" description="Basic and acidic residues" evidence="7">
    <location>
        <begin position="369"/>
        <end position="383"/>
    </location>
</feature>
<dbReference type="SMART" id="SM00568">
    <property type="entry name" value="GRAM"/>
    <property type="match status" value="1"/>
</dbReference>